<proteinExistence type="predicted"/>
<gene>
    <name evidence="1" type="ORF">ACFFP0_31620</name>
</gene>
<comment type="caution">
    <text evidence="1">The sequence shown here is derived from an EMBL/GenBank/DDBJ whole genome shotgun (WGS) entry which is preliminary data.</text>
</comment>
<evidence type="ECO:0000313" key="1">
    <source>
        <dbReference type="EMBL" id="MFB9953410.1"/>
    </source>
</evidence>
<evidence type="ECO:0000313" key="2">
    <source>
        <dbReference type="Proteomes" id="UP001589692"/>
    </source>
</evidence>
<keyword evidence="2" id="KW-1185">Reference proteome</keyword>
<accession>A0ABV6AVT8</accession>
<dbReference type="RefSeq" id="WP_377266198.1">
    <property type="nucleotide sequence ID" value="NZ_JBHMAA010000077.1"/>
</dbReference>
<sequence>MILEGNMKVTKDSLAAEDRAAQEDVAKDIAFLRAAGEGDGLAVLALIEKTFDGGEDPRLIAGIEALRRILNRKPGAC</sequence>
<name>A0ABV6AVT8_9HYPH</name>
<organism evidence="1 2">
    <name type="scientific">Rhizobium puerariae</name>
    <dbReference type="NCBI Taxonomy" id="1585791"/>
    <lineage>
        <taxon>Bacteria</taxon>
        <taxon>Pseudomonadati</taxon>
        <taxon>Pseudomonadota</taxon>
        <taxon>Alphaproteobacteria</taxon>
        <taxon>Hyphomicrobiales</taxon>
        <taxon>Rhizobiaceae</taxon>
        <taxon>Rhizobium/Agrobacterium group</taxon>
        <taxon>Rhizobium</taxon>
    </lineage>
</organism>
<protein>
    <submittedName>
        <fullName evidence="1">Uncharacterized protein</fullName>
    </submittedName>
</protein>
<reference evidence="1 2" key="1">
    <citation type="submission" date="2024-09" db="EMBL/GenBank/DDBJ databases">
        <authorList>
            <person name="Sun Q."/>
            <person name="Mori K."/>
        </authorList>
    </citation>
    <scope>NUCLEOTIDE SEQUENCE [LARGE SCALE GENOMIC DNA]</scope>
    <source>
        <strain evidence="1 2">TBRC 4938</strain>
    </source>
</reference>
<dbReference type="EMBL" id="JBHMAA010000077">
    <property type="protein sequence ID" value="MFB9953410.1"/>
    <property type="molecule type" value="Genomic_DNA"/>
</dbReference>
<dbReference type="Proteomes" id="UP001589692">
    <property type="component" value="Unassembled WGS sequence"/>
</dbReference>